<gene>
    <name evidence="1" type="ORF">A8V01_18615</name>
</gene>
<organism evidence="1 2">
    <name type="scientific">Novosphingobium guangzhouense</name>
    <dbReference type="NCBI Taxonomy" id="1850347"/>
    <lineage>
        <taxon>Bacteria</taxon>
        <taxon>Pseudomonadati</taxon>
        <taxon>Pseudomonadota</taxon>
        <taxon>Alphaproteobacteria</taxon>
        <taxon>Sphingomonadales</taxon>
        <taxon>Sphingomonadaceae</taxon>
        <taxon>Novosphingobium</taxon>
    </lineage>
</organism>
<keyword evidence="2" id="KW-1185">Reference proteome</keyword>
<proteinExistence type="predicted"/>
<dbReference type="EMBL" id="LYMM01000031">
    <property type="protein sequence ID" value="PNU04769.1"/>
    <property type="molecule type" value="Genomic_DNA"/>
</dbReference>
<dbReference type="AlphaFoldDB" id="A0A2K2G140"/>
<evidence type="ECO:0000313" key="1">
    <source>
        <dbReference type="EMBL" id="PNU04769.1"/>
    </source>
</evidence>
<dbReference type="OrthoDB" id="7429144at2"/>
<comment type="caution">
    <text evidence="1">The sequence shown here is derived from an EMBL/GenBank/DDBJ whole genome shotgun (WGS) entry which is preliminary data.</text>
</comment>
<dbReference type="RefSeq" id="WP_103095964.1">
    <property type="nucleotide sequence ID" value="NZ_LYMM01000031.1"/>
</dbReference>
<evidence type="ECO:0000313" key="2">
    <source>
        <dbReference type="Proteomes" id="UP000236327"/>
    </source>
</evidence>
<reference evidence="1 2" key="1">
    <citation type="submission" date="2016-05" db="EMBL/GenBank/DDBJ databases">
        <title>Complete genome sequence of Novosphingobium guangzhouense SA925(T).</title>
        <authorList>
            <person name="Sha S."/>
        </authorList>
    </citation>
    <scope>NUCLEOTIDE SEQUENCE [LARGE SCALE GENOMIC DNA]</scope>
    <source>
        <strain evidence="1 2">SA925</strain>
    </source>
</reference>
<accession>A0A2K2G140</accession>
<sequence length="96" mass="10362">MHDPSFLTRTLTCIGGATRSDGIGPGEIDYRDLSSITHDLTAIYARMIGLGLPASALASAMLGASVNFYDCFGMIEQLPELLRLLADRIEFDGHLC</sequence>
<name>A0A2K2G140_9SPHN</name>
<protein>
    <submittedName>
        <fullName evidence="1">Uncharacterized protein</fullName>
    </submittedName>
</protein>
<dbReference type="Proteomes" id="UP000236327">
    <property type="component" value="Unassembled WGS sequence"/>
</dbReference>